<reference evidence="1 2" key="1">
    <citation type="submission" date="2016-07" db="EMBL/GenBank/DDBJ databases">
        <title>Draft genome of the white-rot fungus Obba rivulosa 3A-2.</title>
        <authorList>
            <consortium name="DOE Joint Genome Institute"/>
            <person name="Miettinen O."/>
            <person name="Riley R."/>
            <person name="Acob R."/>
            <person name="Barry K."/>
            <person name="Cullen D."/>
            <person name="De Vries R."/>
            <person name="Hainaut M."/>
            <person name="Hatakka A."/>
            <person name="Henrissat B."/>
            <person name="Hilden K."/>
            <person name="Kuo R."/>
            <person name="Labutti K."/>
            <person name="Lipzen A."/>
            <person name="Makela M.R."/>
            <person name="Sandor L."/>
            <person name="Spatafora J.W."/>
            <person name="Grigoriev I.V."/>
            <person name="Hibbett D.S."/>
        </authorList>
    </citation>
    <scope>NUCLEOTIDE SEQUENCE [LARGE SCALE GENOMIC DNA]</scope>
    <source>
        <strain evidence="1 2">3A-2</strain>
    </source>
</reference>
<proteinExistence type="predicted"/>
<organism evidence="1 2">
    <name type="scientific">Obba rivulosa</name>
    <dbReference type="NCBI Taxonomy" id="1052685"/>
    <lineage>
        <taxon>Eukaryota</taxon>
        <taxon>Fungi</taxon>
        <taxon>Dikarya</taxon>
        <taxon>Basidiomycota</taxon>
        <taxon>Agaricomycotina</taxon>
        <taxon>Agaricomycetes</taxon>
        <taxon>Polyporales</taxon>
        <taxon>Gelatoporiaceae</taxon>
        <taxon>Obba</taxon>
    </lineage>
</organism>
<dbReference type="EMBL" id="KV722398">
    <property type="protein sequence ID" value="OCH90792.1"/>
    <property type="molecule type" value="Genomic_DNA"/>
</dbReference>
<sequence>MILTSVSMSLLDSASRTIAHVGCGVLVGVWNWLVLEFEPINSNLRRGELQRPRSFGEHINSDNHQRPAPVETCFEDRTGVHTLSWTKCQTGHRWPWQQCPMCATWFPCLSVYFWSGDVVRLGRWENRAASLGLGALRPVEGCREPSKFLLAYLQYCLRNSRLNSEDATRRMYRHLICISYEFSGLASSIRSPVQSSMLAQYYCTGIYNCGFHIPLLIQCTLFYYAALRPSTALTSLRSVLLCRRCCDMPATAVT</sequence>
<gene>
    <name evidence="1" type="ORF">OBBRIDRAFT_572469</name>
</gene>
<accession>A0A8E2DKT2</accession>
<protein>
    <submittedName>
        <fullName evidence="1">Uncharacterized protein</fullName>
    </submittedName>
</protein>
<dbReference type="Proteomes" id="UP000250043">
    <property type="component" value="Unassembled WGS sequence"/>
</dbReference>
<keyword evidence="2" id="KW-1185">Reference proteome</keyword>
<evidence type="ECO:0000313" key="2">
    <source>
        <dbReference type="Proteomes" id="UP000250043"/>
    </source>
</evidence>
<evidence type="ECO:0000313" key="1">
    <source>
        <dbReference type="EMBL" id="OCH90792.1"/>
    </source>
</evidence>
<name>A0A8E2DKT2_9APHY</name>
<dbReference type="AlphaFoldDB" id="A0A8E2DKT2"/>